<dbReference type="Gene3D" id="1.25.10.10">
    <property type="entry name" value="Leucine-rich Repeat Variant"/>
    <property type="match status" value="1"/>
</dbReference>
<dbReference type="InterPro" id="IPR056842">
    <property type="entry name" value="THADA-like_TPR_C"/>
</dbReference>
<evidence type="ECO:0000259" key="3">
    <source>
        <dbReference type="Pfam" id="PF10350"/>
    </source>
</evidence>
<dbReference type="InterPro" id="IPR016024">
    <property type="entry name" value="ARM-type_fold"/>
</dbReference>
<feature type="domain" description="tRNA (32-2'-O)-methyltransferase regulator THADA-like C-terminal TPR repeats region" evidence="5">
    <location>
        <begin position="897"/>
        <end position="1019"/>
    </location>
</feature>
<dbReference type="GO" id="GO:0005829">
    <property type="term" value="C:cytosol"/>
    <property type="evidence" value="ECO:0007669"/>
    <property type="project" value="TreeGrafter"/>
</dbReference>
<proteinExistence type="inferred from homology"/>
<protein>
    <submittedName>
        <fullName evidence="6">Uncharacterized protein</fullName>
    </submittedName>
</protein>
<dbReference type="InterPro" id="IPR011989">
    <property type="entry name" value="ARM-like"/>
</dbReference>
<evidence type="ECO:0000313" key="6">
    <source>
        <dbReference type="EMBL" id="KEQ77824.1"/>
    </source>
</evidence>
<dbReference type="Pfam" id="PF10350">
    <property type="entry name" value="DUF2428"/>
    <property type="match status" value="1"/>
</dbReference>
<sequence length="1550" mass="170410">MAAPLSEHEIRQVTLNGANLVPRQIDQHILQEEITRTAACNLLSNLIEKCAQSEEQIFVLALWQNEQFWFQAFWTYLDQHHALNVKPSRLLLTSLTSALIKCQDKSICEPEKTRLLKLLVQHIATPSENAPTRPAMQALAHWLSKNVVSVNDLCSVFGDASIEKRSQSVSSSVQDVLTVVLRLAPYEDFASSAGSLAALIIQKAEIISQTPSPTAFGTYHASLWSSTVLDILKQKPRSLEIFRLYVFPEIFQQDKQSFNAFLGQLGIQSILGGDQSSENSSPLPTLQCEEVLFCALSVGSKLGLVKIADSGSVKSVKLFFDNEVLCIPDVLLGDLLLRTSDAVRIAGLAMLTTSTTTTQPLPIGVMAALQKGLPFLHADADAGFRSELFSLIRHLMDRIKAATASLTKPPNKTKKNKAKEAVNSLSTSTESSELIAAHRSLIEWYVSFLKAELRPTASYQRHISALRCISIVVRSGVDARFSGFLHGKPTSAAAAWPFTLDVVDHEMTDLLIDLLLDAFDDVRSAAAEIMSLMGSGSQQQTVTGETPLAVKILAQAEQRLVLSGRADHADGVAHLYSILFSQCSHLISDREQWWSSKCGILEHLLLTVEQTIEVANVDINEAVSNHPLHGFFIGLRYIIEKSDFYQTMSSDPVALSHLSKSYTRLCNVFEALWKCVHDTLCNDTTEGIAAEELEEEETGTKDVLSYSWRALKESSLLLRAIVKSCPVTSGDQTLLSPQQLRQLGDLTFTELAELRHRGAFSTVAQTFVICCMRSNSGAETLSQTLEDWYKRAILCIQNQTAINTRRSAGLPSLMIGIVVADTKGHLFSRAMSELTTEGTRPVDPAAESAGGLSQVHALNCIKDIFKNSKLGERSEAYVPQALSLAARCLSSDTWAVRNSGLMLFRALMDRLIGTNDAFSDEDTYTQSRLSDEAITSLMQVVLQLLATDVDVDQVKAEVVFPALQLLQRVQPPSSMSERIQYSVLRLASSRQWLVRDKAAKTYSTLVSAKDRNEVHGNLLTARYLVERQGKNFSTEDMHTLMNAIQSRIDDLLYDNVCPLTQAAFVDVQNAFFYSAIQKQRHLFVPGTRWATVEDIKIILDLPQDHFAACSFLRQSLALSLIYEYALFSGLSKDRSAADLRARLDIFALLASRDSDACTTALREAARIGSTDSVYATQTTELLVNVSANLLFNDTVNIEVQDAAQEVLVTLLSQGAGDEIKKIFSTDLKQSYLPSSAATPLFGDKRLILQGALLNFRVQDGSPGDNELTLNFETWVSQVRSALRASNPFDTRYAAAIAAQQLSQRSLEKLSSSDARNLYLEFCLAVYDLCNDDDVEIRTLVAPVATRIINTGSSKKQADLAPLAANQAVAEFISSAFGSSNSAATTAIGRATGNAVTTSFPDSVNQALSTKSQSGSSLFAQEKHNLFIDESREARVWSSVAARLHPSAFSFRILMNLCTWVTDGLDVLISEAEKMPDAPLGWSRKAEVFVLGMQILYAAQLVLVLIKRGVEMPIQASAIKSRLQSFVKNGKQYGVNVLWVQTAQEVLEQQG</sequence>
<dbReference type="Pfam" id="PF25150">
    <property type="entry name" value="TPR_Trm732"/>
    <property type="match status" value="1"/>
</dbReference>
<evidence type="ECO:0000256" key="2">
    <source>
        <dbReference type="ARBA" id="ARBA00022694"/>
    </source>
</evidence>
<accession>A0A074X223</accession>
<keyword evidence="2" id="KW-0819">tRNA processing</keyword>
<name>A0A074X223_9PEZI</name>
<evidence type="ECO:0000259" key="4">
    <source>
        <dbReference type="Pfam" id="PF25150"/>
    </source>
</evidence>
<evidence type="ECO:0000259" key="5">
    <source>
        <dbReference type="Pfam" id="PF25151"/>
    </source>
</evidence>
<dbReference type="PANTHER" id="PTHR14387">
    <property type="entry name" value="THADA/DEATH RECEPTOR INTERACTING PROTEIN"/>
    <property type="match status" value="1"/>
</dbReference>
<dbReference type="InterPro" id="IPR019442">
    <property type="entry name" value="THADA/TRM732_DUF2428"/>
</dbReference>
<dbReference type="RefSeq" id="XP_013432095.1">
    <property type="nucleotide sequence ID" value="XM_013576641.1"/>
</dbReference>
<dbReference type="Pfam" id="PF25151">
    <property type="entry name" value="TPR_Trm732_C"/>
    <property type="match status" value="1"/>
</dbReference>
<dbReference type="InterPro" id="IPR056843">
    <property type="entry name" value="THADA-like_TPR"/>
</dbReference>
<dbReference type="EMBL" id="KL584702">
    <property type="protein sequence ID" value="KEQ77824.1"/>
    <property type="molecule type" value="Genomic_DNA"/>
</dbReference>
<gene>
    <name evidence="6" type="ORF">M436DRAFT_59778</name>
</gene>
<dbReference type="Proteomes" id="UP000027730">
    <property type="component" value="Unassembled WGS sequence"/>
</dbReference>
<dbReference type="Pfam" id="PF26523">
    <property type="entry name" value="Trm732_C"/>
    <property type="match status" value="1"/>
</dbReference>
<comment type="similarity">
    <text evidence="1">Belongs to the THADA family.</text>
</comment>
<evidence type="ECO:0000313" key="7">
    <source>
        <dbReference type="Proteomes" id="UP000027730"/>
    </source>
</evidence>
<dbReference type="PANTHER" id="PTHR14387:SF0">
    <property type="entry name" value="DUF2428 DOMAIN-CONTAINING PROTEIN"/>
    <property type="match status" value="1"/>
</dbReference>
<dbReference type="SUPFAM" id="SSF48371">
    <property type="entry name" value="ARM repeat"/>
    <property type="match status" value="2"/>
</dbReference>
<dbReference type="GeneID" id="25412872"/>
<feature type="domain" description="DUF2428" evidence="3">
    <location>
        <begin position="662"/>
        <end position="895"/>
    </location>
</feature>
<reference evidence="6 7" key="1">
    <citation type="journal article" date="2014" name="BMC Genomics">
        <title>Genome sequencing of four Aureobasidium pullulans varieties: biotechnological potential, stress tolerance, and description of new species.</title>
        <authorList>
            <person name="Gostin Ar C."/>
            <person name="Ohm R.A."/>
            <person name="Kogej T."/>
            <person name="Sonjak S."/>
            <person name="Turk M."/>
            <person name="Zajc J."/>
            <person name="Zalar P."/>
            <person name="Grube M."/>
            <person name="Sun H."/>
            <person name="Han J."/>
            <person name="Sharma A."/>
            <person name="Chiniquy J."/>
            <person name="Ngan C.Y."/>
            <person name="Lipzen A."/>
            <person name="Barry K."/>
            <person name="Grigoriev I.V."/>
            <person name="Gunde-Cimerman N."/>
        </authorList>
    </citation>
    <scope>NUCLEOTIDE SEQUENCE [LARGE SCALE GENOMIC DNA]</scope>
    <source>
        <strain evidence="6 7">CBS 147.97</strain>
    </source>
</reference>
<dbReference type="InterPro" id="IPR051954">
    <property type="entry name" value="tRNA_methyltransferase_THADA"/>
</dbReference>
<dbReference type="OrthoDB" id="73997at2759"/>
<keyword evidence="7" id="KW-1185">Reference proteome</keyword>
<dbReference type="HOGENOM" id="CLU_001011_1_1_1"/>
<evidence type="ECO:0000256" key="1">
    <source>
        <dbReference type="ARBA" id="ARBA00010409"/>
    </source>
</evidence>
<feature type="domain" description="tRNA (32-2'-O)-methyltransferase regulator THADA-like TPR repeats region" evidence="4">
    <location>
        <begin position="222"/>
        <end position="523"/>
    </location>
</feature>
<dbReference type="GO" id="GO:0030488">
    <property type="term" value="P:tRNA methylation"/>
    <property type="evidence" value="ECO:0007669"/>
    <property type="project" value="TreeGrafter"/>
</dbReference>
<organism evidence="6 7">
    <name type="scientific">Aureobasidium namibiae CBS 147.97</name>
    <dbReference type="NCBI Taxonomy" id="1043004"/>
    <lineage>
        <taxon>Eukaryota</taxon>
        <taxon>Fungi</taxon>
        <taxon>Dikarya</taxon>
        <taxon>Ascomycota</taxon>
        <taxon>Pezizomycotina</taxon>
        <taxon>Dothideomycetes</taxon>
        <taxon>Dothideomycetidae</taxon>
        <taxon>Dothideales</taxon>
        <taxon>Saccotheciaceae</taxon>
        <taxon>Aureobasidium</taxon>
    </lineage>
</organism>
<dbReference type="STRING" id="1043004.A0A074X223"/>